<dbReference type="AlphaFoldDB" id="A0A1X7ADS1"/>
<reference evidence="2" key="1">
    <citation type="submission" date="2017-03" db="EMBL/GenBank/DDBJ databases">
        <authorList>
            <person name="Rodrigo-Torres L."/>
            <person name="Arahal R.D."/>
            <person name="Lucena T."/>
        </authorList>
    </citation>
    <scope>NUCLEOTIDE SEQUENCE [LARGE SCALE GENOMIC DNA]</scope>
    <source>
        <strain evidence="2">CECT 8411</strain>
    </source>
</reference>
<protein>
    <recommendedName>
        <fullName evidence="3">Integrase catalytic domain-containing protein</fullName>
    </recommendedName>
</protein>
<organism evidence="1 2">
    <name type="scientific">Ruegeria meonggei</name>
    <dbReference type="NCBI Taxonomy" id="1446476"/>
    <lineage>
        <taxon>Bacteria</taxon>
        <taxon>Pseudomonadati</taxon>
        <taxon>Pseudomonadota</taxon>
        <taxon>Alphaproteobacteria</taxon>
        <taxon>Rhodobacterales</taxon>
        <taxon>Roseobacteraceae</taxon>
        <taxon>Ruegeria</taxon>
    </lineage>
</organism>
<evidence type="ECO:0000313" key="2">
    <source>
        <dbReference type="Proteomes" id="UP000193778"/>
    </source>
</evidence>
<evidence type="ECO:0000313" key="1">
    <source>
        <dbReference type="EMBL" id="SLN76726.1"/>
    </source>
</evidence>
<dbReference type="SUPFAM" id="SSF53098">
    <property type="entry name" value="Ribonuclease H-like"/>
    <property type="match status" value="1"/>
</dbReference>
<dbReference type="EMBL" id="FWFP01000020">
    <property type="protein sequence ID" value="SLN76726.1"/>
    <property type="molecule type" value="Genomic_DNA"/>
</dbReference>
<keyword evidence="2" id="KW-1185">Reference proteome</keyword>
<accession>A0A1X7ADS1</accession>
<evidence type="ECO:0008006" key="3">
    <source>
        <dbReference type="Google" id="ProtNLM"/>
    </source>
</evidence>
<name>A0A1X7ADS1_9RHOB</name>
<dbReference type="Proteomes" id="UP000193778">
    <property type="component" value="Unassembled WGS sequence"/>
</dbReference>
<proteinExistence type="predicted"/>
<dbReference type="InterPro" id="IPR012337">
    <property type="entry name" value="RNaseH-like_sf"/>
</dbReference>
<gene>
    <name evidence="1" type="ORF">RUM8411_04470</name>
</gene>
<sequence length="38" mass="4208">MKWSAPMIIEALTNLFILQGVPAYNRSDNGPEFIAEAV</sequence>